<dbReference type="Proteomes" id="UP000008907">
    <property type="component" value="Chromosome"/>
</dbReference>
<accession>A0A7U3ZSS8</accession>
<feature type="transmembrane region" description="Helical" evidence="19">
    <location>
        <begin position="126"/>
        <end position="146"/>
    </location>
</feature>
<evidence type="ECO:0000256" key="12">
    <source>
        <dbReference type="ARBA" id="ARBA00022695"/>
    </source>
</evidence>
<evidence type="ECO:0000256" key="15">
    <source>
        <dbReference type="ARBA" id="ARBA00023136"/>
    </source>
</evidence>
<keyword evidence="10 18" id="KW-0808">Transferase</keyword>
<comment type="pathway">
    <text evidence="4">Lipid metabolism.</text>
</comment>
<evidence type="ECO:0000256" key="17">
    <source>
        <dbReference type="ARBA" id="ARBA00023264"/>
    </source>
</evidence>
<comment type="catalytic activity">
    <reaction evidence="1 18">
        <text>a 1,2-diacyl-sn-glycero-3-phosphate + CTP + H(+) = a CDP-1,2-diacyl-sn-glycerol + diphosphate</text>
        <dbReference type="Rhea" id="RHEA:16229"/>
        <dbReference type="ChEBI" id="CHEBI:15378"/>
        <dbReference type="ChEBI" id="CHEBI:33019"/>
        <dbReference type="ChEBI" id="CHEBI:37563"/>
        <dbReference type="ChEBI" id="CHEBI:58332"/>
        <dbReference type="ChEBI" id="CHEBI:58608"/>
        <dbReference type="EC" id="2.7.7.41"/>
    </reaction>
</comment>
<comment type="subcellular location">
    <subcellularLocation>
        <location evidence="2">Cell membrane</location>
        <topology evidence="2">Multi-pass membrane protein</topology>
    </subcellularLocation>
</comment>
<evidence type="ECO:0000256" key="5">
    <source>
        <dbReference type="ARBA" id="ARBA00010185"/>
    </source>
</evidence>
<dbReference type="GO" id="GO:0005886">
    <property type="term" value="C:plasma membrane"/>
    <property type="evidence" value="ECO:0007669"/>
    <property type="project" value="UniProtKB-SubCell"/>
</dbReference>
<evidence type="ECO:0000256" key="6">
    <source>
        <dbReference type="ARBA" id="ARBA00012487"/>
    </source>
</evidence>
<evidence type="ECO:0000256" key="2">
    <source>
        <dbReference type="ARBA" id="ARBA00004651"/>
    </source>
</evidence>
<dbReference type="PANTHER" id="PTHR46382:SF1">
    <property type="entry name" value="PHOSPHATIDATE CYTIDYLYLTRANSFERASE"/>
    <property type="match status" value="1"/>
</dbReference>
<keyword evidence="17" id="KW-1208">Phospholipid metabolism</keyword>
<dbReference type="GO" id="GO:0004605">
    <property type="term" value="F:phosphatidate cytidylyltransferase activity"/>
    <property type="evidence" value="ECO:0007669"/>
    <property type="project" value="UniProtKB-EC"/>
</dbReference>
<evidence type="ECO:0000256" key="18">
    <source>
        <dbReference type="RuleBase" id="RU003938"/>
    </source>
</evidence>
<name>A0A7U3ZSS8_MYCPK</name>
<evidence type="ECO:0000256" key="1">
    <source>
        <dbReference type="ARBA" id="ARBA00001698"/>
    </source>
</evidence>
<dbReference type="RefSeq" id="WP_014035203.1">
    <property type="nucleotide sequence ID" value="NC_015946.1"/>
</dbReference>
<keyword evidence="15 19" id="KW-0472">Membrane</keyword>
<dbReference type="GO" id="GO:0016024">
    <property type="term" value="P:CDP-diacylglycerol biosynthetic process"/>
    <property type="evidence" value="ECO:0007669"/>
    <property type="project" value="UniProtKB-UniPathway"/>
</dbReference>
<evidence type="ECO:0000256" key="14">
    <source>
        <dbReference type="ARBA" id="ARBA00023098"/>
    </source>
</evidence>
<evidence type="ECO:0000256" key="7">
    <source>
        <dbReference type="ARBA" id="ARBA00019373"/>
    </source>
</evidence>
<dbReference type="PANTHER" id="PTHR46382">
    <property type="entry name" value="PHOSPHATIDATE CYTIDYLYLTRANSFERASE"/>
    <property type="match status" value="1"/>
</dbReference>
<feature type="transmembrane region" description="Helical" evidence="19">
    <location>
        <begin position="55"/>
        <end position="79"/>
    </location>
</feature>
<dbReference type="EMBL" id="CP003021">
    <property type="protein sequence ID" value="AEM68848.1"/>
    <property type="molecule type" value="Genomic_DNA"/>
</dbReference>
<evidence type="ECO:0000256" key="19">
    <source>
        <dbReference type="SAM" id="Phobius"/>
    </source>
</evidence>
<dbReference type="PROSITE" id="PS01315">
    <property type="entry name" value="CDS"/>
    <property type="match status" value="1"/>
</dbReference>
<feature type="transmembrane region" description="Helical" evidence="19">
    <location>
        <begin position="234"/>
        <end position="257"/>
    </location>
</feature>
<dbReference type="Pfam" id="PF01148">
    <property type="entry name" value="CTP_transf_1"/>
    <property type="match status" value="1"/>
</dbReference>
<feature type="transmembrane region" description="Helical" evidence="19">
    <location>
        <begin position="191"/>
        <end position="213"/>
    </location>
</feature>
<evidence type="ECO:0000256" key="3">
    <source>
        <dbReference type="ARBA" id="ARBA00005119"/>
    </source>
</evidence>
<dbReference type="KEGG" id="mpf:MPUT_0477"/>
<dbReference type="InterPro" id="IPR000374">
    <property type="entry name" value="PC_trans"/>
</dbReference>
<comment type="pathway">
    <text evidence="3 18">Phospholipid metabolism; CDP-diacylglycerol biosynthesis; CDP-diacylglycerol from sn-glycerol 3-phosphate: step 3/3.</text>
</comment>
<comment type="similarity">
    <text evidence="5 18">Belongs to the CDS family.</text>
</comment>
<dbReference type="UniPathway" id="UPA00557">
    <property type="reaction ID" value="UER00614"/>
</dbReference>
<evidence type="ECO:0000256" key="10">
    <source>
        <dbReference type="ARBA" id="ARBA00022679"/>
    </source>
</evidence>
<keyword evidence="13 19" id="KW-1133">Transmembrane helix</keyword>
<evidence type="ECO:0000256" key="4">
    <source>
        <dbReference type="ARBA" id="ARBA00005189"/>
    </source>
</evidence>
<evidence type="ECO:0000256" key="13">
    <source>
        <dbReference type="ARBA" id="ARBA00022989"/>
    </source>
</evidence>
<organism evidence="20 21">
    <name type="scientific">Mycoplasma putrefaciens (strain ATCC 15718 / NCTC 10155 / C30 KS-1 / KS-1)</name>
    <dbReference type="NCBI Taxonomy" id="743965"/>
    <lineage>
        <taxon>Bacteria</taxon>
        <taxon>Bacillati</taxon>
        <taxon>Mycoplasmatota</taxon>
        <taxon>Mollicutes</taxon>
        <taxon>Mycoplasmataceae</taxon>
        <taxon>Mycoplasma</taxon>
    </lineage>
</organism>
<evidence type="ECO:0000256" key="9">
    <source>
        <dbReference type="ARBA" id="ARBA00022516"/>
    </source>
</evidence>
<feature type="transmembrane region" description="Helical" evidence="19">
    <location>
        <begin position="21"/>
        <end position="43"/>
    </location>
</feature>
<evidence type="ECO:0000256" key="16">
    <source>
        <dbReference type="ARBA" id="ARBA00023209"/>
    </source>
</evidence>
<evidence type="ECO:0000256" key="8">
    <source>
        <dbReference type="ARBA" id="ARBA00022475"/>
    </source>
</evidence>
<evidence type="ECO:0000256" key="11">
    <source>
        <dbReference type="ARBA" id="ARBA00022692"/>
    </source>
</evidence>
<feature type="transmembrane region" description="Helical" evidence="19">
    <location>
        <begin position="158"/>
        <end position="179"/>
    </location>
</feature>
<evidence type="ECO:0000313" key="20">
    <source>
        <dbReference type="EMBL" id="AEM68848.1"/>
    </source>
</evidence>
<gene>
    <name evidence="20" type="primary">cdsA</name>
    <name evidence="20" type="ordered locus">MPUT_0477</name>
</gene>
<keyword evidence="9" id="KW-0444">Lipid biosynthesis</keyword>
<keyword evidence="16" id="KW-0594">Phospholipid biosynthesis</keyword>
<dbReference type="AlphaFoldDB" id="A0A7U3ZSS8"/>
<protein>
    <recommendedName>
        <fullName evidence="7 18">Phosphatidate cytidylyltransferase</fullName>
        <ecNumber evidence="6 18">2.7.7.41</ecNumber>
    </recommendedName>
</protein>
<keyword evidence="14" id="KW-0443">Lipid metabolism</keyword>
<keyword evidence="8" id="KW-1003">Cell membrane</keyword>
<dbReference type="EC" id="2.7.7.41" evidence="6 18"/>
<keyword evidence="11 18" id="KW-0812">Transmembrane</keyword>
<sequence length="351" mass="40584">MNRTINQEQIKAKKPKSNLQLRVISSVFLVGFLAVYLTFPIIYNVGVNHRWNSNSLLTLNIISLLLSSLILFLSVRELLVAFKINFKKERLLIETFTVLLLWIPFIDKDKNTLVFSLIQNVKYWNLFVVLILVVYICIVCLILIKYFSKQKSEIAKILLITFIMVLALKSFNILGFYLWKPQDDKQVFLFFGFTSIIWIWLTIILTDTFAYLFGSRFGKHKLAPNISPKKSWEGAIAGFVCSVVFNLTWVLLLYFNQKTRIYAPFAGFFKLVFNDRIAPVVLFYVFFTILVSILSQLGDLLFSWIKRSIQIKDFSNLIPGHGGILDRLDSFYFVMSLSFIILIISLIASGI</sequence>
<feature type="transmembrane region" description="Helical" evidence="19">
    <location>
        <begin position="331"/>
        <end position="350"/>
    </location>
</feature>
<feature type="transmembrane region" description="Helical" evidence="19">
    <location>
        <begin position="277"/>
        <end position="302"/>
    </location>
</feature>
<proteinExistence type="inferred from homology"/>
<reference evidence="20 21" key="1">
    <citation type="journal article" date="2011" name="J. Bacteriol.">
        <title>Genome Sequence of Mycoplasma putrefaciens Type Strain KS1.</title>
        <authorList>
            <person name="Calcutt M.J."/>
            <person name="Foecking M.F."/>
        </authorList>
    </citation>
    <scope>NUCLEOTIDE SEQUENCE [LARGE SCALE GENOMIC DNA]</scope>
    <source>
        <strain evidence="21">ATCC 15718 / NCTC 10155 / C30 KS-1 / KS-1</strain>
    </source>
</reference>
<evidence type="ECO:0000313" key="21">
    <source>
        <dbReference type="Proteomes" id="UP000008907"/>
    </source>
</evidence>
<keyword evidence="12 18" id="KW-0548">Nucleotidyltransferase</keyword>